<sequence length="399" mass="44855">MPLNILISGGGCAGPTLAFFLARTNHHITIIERYPALRATGAQIDIRAQGIQVLRRMGLLSTIRSHLVDEAGVAMVDAGGNVKATFLANKSGKGAQSLTSEYEIMRGDFVRVMYEATRGYENVQYVFGKAVEGFEQDEDGVMVKFSDGKIKRFDVLVGADGQGSRIRRAILADGDRDGGQDPIKRLGLYMAYWFVRRAEIDNNIRKRILVLKSTQMRILKNCGVCLERRSKRKRRFGPRSSAEGGWETDRLIEGMQTTENFYCQEVVQIRTDTWSRGRVVLLADAAHCPSPITGMGTTSALVGAYVLAGEINRHPEDLQKAFENYDAVLRPFVEEIQKFNPALLRLGYPETWFGITMLHFVAAVLEFLRIPQLVTRFSREEKGGWRLPEYPELKLDKEI</sequence>
<keyword evidence="1" id="KW-0560">Oxidoreductase</keyword>
<dbReference type="EMBL" id="MU003524">
    <property type="protein sequence ID" value="KAF2466557.1"/>
    <property type="molecule type" value="Genomic_DNA"/>
</dbReference>
<gene>
    <name evidence="1" type="ORF">BDR25DRAFT_345468</name>
</gene>
<proteinExistence type="predicted"/>
<reference evidence="1" key="1">
    <citation type="journal article" date="2020" name="Stud. Mycol.">
        <title>101 Dothideomycetes genomes: a test case for predicting lifestyles and emergence of pathogens.</title>
        <authorList>
            <person name="Haridas S."/>
            <person name="Albert R."/>
            <person name="Binder M."/>
            <person name="Bloem J."/>
            <person name="Labutti K."/>
            <person name="Salamov A."/>
            <person name="Andreopoulos B."/>
            <person name="Baker S."/>
            <person name="Barry K."/>
            <person name="Bills G."/>
            <person name="Bluhm B."/>
            <person name="Cannon C."/>
            <person name="Castanera R."/>
            <person name="Culley D."/>
            <person name="Daum C."/>
            <person name="Ezra D."/>
            <person name="Gonzalez J."/>
            <person name="Henrissat B."/>
            <person name="Kuo A."/>
            <person name="Liang C."/>
            <person name="Lipzen A."/>
            <person name="Lutzoni F."/>
            <person name="Magnuson J."/>
            <person name="Mondo S."/>
            <person name="Nolan M."/>
            <person name="Ohm R."/>
            <person name="Pangilinan J."/>
            <person name="Park H.-J."/>
            <person name="Ramirez L."/>
            <person name="Alfaro M."/>
            <person name="Sun H."/>
            <person name="Tritt A."/>
            <person name="Yoshinaga Y."/>
            <person name="Zwiers L.-H."/>
            <person name="Turgeon B."/>
            <person name="Goodwin S."/>
            <person name="Spatafora J."/>
            <person name="Crous P."/>
            <person name="Grigoriev I."/>
        </authorList>
    </citation>
    <scope>NUCLEOTIDE SEQUENCE</scope>
    <source>
        <strain evidence="1">ATCC 200398</strain>
    </source>
</reference>
<name>A0ACB6QJR8_9PLEO</name>
<keyword evidence="1" id="KW-0503">Monooxygenase</keyword>
<accession>A0ACB6QJR8</accession>
<dbReference type="Proteomes" id="UP000799755">
    <property type="component" value="Unassembled WGS sequence"/>
</dbReference>
<evidence type="ECO:0000313" key="1">
    <source>
        <dbReference type="EMBL" id="KAF2466557.1"/>
    </source>
</evidence>
<keyword evidence="2" id="KW-1185">Reference proteome</keyword>
<evidence type="ECO:0000313" key="2">
    <source>
        <dbReference type="Proteomes" id="UP000799755"/>
    </source>
</evidence>
<protein>
    <submittedName>
        <fullName evidence="1">Monooxygenase</fullName>
    </submittedName>
</protein>
<comment type="caution">
    <text evidence="1">The sequence shown here is derived from an EMBL/GenBank/DDBJ whole genome shotgun (WGS) entry which is preliminary data.</text>
</comment>
<organism evidence="1 2">
    <name type="scientific">Lindgomyces ingoldianus</name>
    <dbReference type="NCBI Taxonomy" id="673940"/>
    <lineage>
        <taxon>Eukaryota</taxon>
        <taxon>Fungi</taxon>
        <taxon>Dikarya</taxon>
        <taxon>Ascomycota</taxon>
        <taxon>Pezizomycotina</taxon>
        <taxon>Dothideomycetes</taxon>
        <taxon>Pleosporomycetidae</taxon>
        <taxon>Pleosporales</taxon>
        <taxon>Lindgomycetaceae</taxon>
        <taxon>Lindgomyces</taxon>
    </lineage>
</organism>